<sequence>MSINSIAPQTHFRTLAFFAATHQDQPNKRYSSPVLDLRPAIGTTYGMKTALSSFSRMARTSTTPHTNQYNCRSTPRSQEADTTTFPLQSLDRGAEKPTERAALTETGHDHTRRWGLIGSLSSQSSNRFSSPCFFSLPPSHSLSLFLPLYITFLLVLQPNHNAMPQRREGISRIRLHNDGPEFPHSWTFSDQRYVPRPRPVARINLPSHQRSHECLLPDALSPTVTLSHSESMQPLLKPVHEREDVNGSGRSITFVQRLVHLHKRVAAFVNTLEKRIMGTLKVVWLNICAGVGRADSL</sequence>
<reference evidence="2" key="1">
    <citation type="submission" date="2022-07" db="EMBL/GenBank/DDBJ databases">
        <title>Genome Sequence of Leucocoprinus birnbaumii.</title>
        <authorList>
            <person name="Buettner E."/>
        </authorList>
    </citation>
    <scope>NUCLEOTIDE SEQUENCE</scope>
    <source>
        <strain evidence="2">VT141</strain>
    </source>
</reference>
<proteinExistence type="predicted"/>
<evidence type="ECO:0000256" key="1">
    <source>
        <dbReference type="SAM" id="MobiDB-lite"/>
    </source>
</evidence>
<name>A0AAD5YXT2_9AGAR</name>
<dbReference type="EMBL" id="JANIEX010000219">
    <property type="protein sequence ID" value="KAJ3570782.1"/>
    <property type="molecule type" value="Genomic_DNA"/>
</dbReference>
<dbReference type="AlphaFoldDB" id="A0AAD5YXT2"/>
<organism evidence="2 3">
    <name type="scientific">Leucocoprinus birnbaumii</name>
    <dbReference type="NCBI Taxonomy" id="56174"/>
    <lineage>
        <taxon>Eukaryota</taxon>
        <taxon>Fungi</taxon>
        <taxon>Dikarya</taxon>
        <taxon>Basidiomycota</taxon>
        <taxon>Agaricomycotina</taxon>
        <taxon>Agaricomycetes</taxon>
        <taxon>Agaricomycetidae</taxon>
        <taxon>Agaricales</taxon>
        <taxon>Agaricineae</taxon>
        <taxon>Agaricaceae</taxon>
        <taxon>Leucocoprinus</taxon>
    </lineage>
</organism>
<evidence type="ECO:0000313" key="2">
    <source>
        <dbReference type="EMBL" id="KAJ3570782.1"/>
    </source>
</evidence>
<keyword evidence="3" id="KW-1185">Reference proteome</keyword>
<dbReference type="Proteomes" id="UP001213000">
    <property type="component" value="Unassembled WGS sequence"/>
</dbReference>
<gene>
    <name evidence="2" type="ORF">NP233_g4178</name>
</gene>
<accession>A0AAD5YXT2</accession>
<evidence type="ECO:0000313" key="3">
    <source>
        <dbReference type="Proteomes" id="UP001213000"/>
    </source>
</evidence>
<comment type="caution">
    <text evidence="2">The sequence shown here is derived from an EMBL/GenBank/DDBJ whole genome shotgun (WGS) entry which is preliminary data.</text>
</comment>
<protein>
    <submittedName>
        <fullName evidence="2">Uncharacterized protein</fullName>
    </submittedName>
</protein>
<feature type="region of interest" description="Disordered" evidence="1">
    <location>
        <begin position="57"/>
        <end position="84"/>
    </location>
</feature>